<dbReference type="AlphaFoldDB" id="A0A2P2QNH6"/>
<accession>A0A2P2QNH6</accession>
<evidence type="ECO:0000313" key="1">
    <source>
        <dbReference type="EMBL" id="MBX68518.1"/>
    </source>
</evidence>
<proteinExistence type="predicted"/>
<dbReference type="EMBL" id="GGEC01088034">
    <property type="protein sequence ID" value="MBX68518.1"/>
    <property type="molecule type" value="Transcribed_RNA"/>
</dbReference>
<protein>
    <submittedName>
        <fullName evidence="1">Uncharacterized protein</fullName>
    </submittedName>
</protein>
<name>A0A2P2QNH6_RHIMU</name>
<reference evidence="1" key="1">
    <citation type="submission" date="2018-02" db="EMBL/GenBank/DDBJ databases">
        <title>Rhizophora mucronata_Transcriptome.</title>
        <authorList>
            <person name="Meera S.P."/>
            <person name="Sreeshan A."/>
            <person name="Augustine A."/>
        </authorList>
    </citation>
    <scope>NUCLEOTIDE SEQUENCE</scope>
    <source>
        <tissue evidence="1">Leaf</tissue>
    </source>
</reference>
<organism evidence="1">
    <name type="scientific">Rhizophora mucronata</name>
    <name type="common">Asiatic mangrove</name>
    <dbReference type="NCBI Taxonomy" id="61149"/>
    <lineage>
        <taxon>Eukaryota</taxon>
        <taxon>Viridiplantae</taxon>
        <taxon>Streptophyta</taxon>
        <taxon>Embryophyta</taxon>
        <taxon>Tracheophyta</taxon>
        <taxon>Spermatophyta</taxon>
        <taxon>Magnoliopsida</taxon>
        <taxon>eudicotyledons</taxon>
        <taxon>Gunneridae</taxon>
        <taxon>Pentapetalae</taxon>
        <taxon>rosids</taxon>
        <taxon>fabids</taxon>
        <taxon>Malpighiales</taxon>
        <taxon>Rhizophoraceae</taxon>
        <taxon>Rhizophora</taxon>
    </lineage>
</organism>
<sequence>MSPKPTDILLGSSRIQEERTSFSSCAFSFLICSRLLELGNGWLGAEREREDL</sequence>